<feature type="domain" description="Prenyltransferase alpha-alpha toroid" evidence="3">
    <location>
        <begin position="531"/>
        <end position="676"/>
    </location>
</feature>
<dbReference type="HOGENOM" id="CLU_345355_0_0_2"/>
<dbReference type="PANTHER" id="PTHR10559">
    <property type="entry name" value="TRANSCOBALAMIN-1/GASTRIC INTRINSIC FACTOR"/>
    <property type="match status" value="1"/>
</dbReference>
<evidence type="ECO:0000313" key="7">
    <source>
        <dbReference type="Proteomes" id="UP000002613"/>
    </source>
</evidence>
<dbReference type="AlphaFoldDB" id="D3S0E7"/>
<dbReference type="Pfam" id="PF00432">
    <property type="entry name" value="Prenyltrans"/>
    <property type="match status" value="1"/>
</dbReference>
<dbReference type="KEGG" id="fpl:Ferp_2079"/>
<dbReference type="CDD" id="cd00688">
    <property type="entry name" value="ISOPREN_C2_like"/>
    <property type="match status" value="1"/>
</dbReference>
<feature type="compositionally biased region" description="Basic and acidic residues" evidence="2">
    <location>
        <begin position="698"/>
        <end position="711"/>
    </location>
</feature>
<dbReference type="Proteomes" id="UP000002613">
    <property type="component" value="Chromosome"/>
</dbReference>
<keyword evidence="1" id="KW-0677">Repeat</keyword>
<dbReference type="Pfam" id="PF13243">
    <property type="entry name" value="SQHop_cyclase_C"/>
    <property type="match status" value="1"/>
</dbReference>
<dbReference type="Gene3D" id="1.50.10.20">
    <property type="match status" value="2"/>
</dbReference>
<organism evidence="6 7">
    <name type="scientific">Ferroglobus placidus (strain DSM 10642 / AEDII12DO)</name>
    <dbReference type="NCBI Taxonomy" id="589924"/>
    <lineage>
        <taxon>Archaea</taxon>
        <taxon>Methanobacteriati</taxon>
        <taxon>Methanobacteriota</taxon>
        <taxon>Archaeoglobi</taxon>
        <taxon>Archaeoglobales</taxon>
        <taxon>Archaeoglobaceae</taxon>
        <taxon>Ferroglobus</taxon>
    </lineage>
</organism>
<reference evidence="7" key="1">
    <citation type="submission" date="2010-02" db="EMBL/GenBank/DDBJ databases">
        <title>Complete sequence of Ferroglobus placidus DSM 10642.</title>
        <authorList>
            <consortium name="US DOE Joint Genome Institute"/>
            <person name="Lucas S."/>
            <person name="Copeland A."/>
            <person name="Lapidus A."/>
            <person name="Cheng J.-F."/>
            <person name="Bruce D."/>
            <person name="Goodwin L."/>
            <person name="Pitluck S."/>
            <person name="Saunders E."/>
            <person name="Brettin T."/>
            <person name="Detter J.C."/>
            <person name="Han C."/>
            <person name="Tapia R."/>
            <person name="Larimer F."/>
            <person name="Land M."/>
            <person name="Hauser L."/>
            <person name="Kyrpides N."/>
            <person name="Ivanova N."/>
            <person name="Holmes D."/>
            <person name="Lovley D."/>
            <person name="Kyrpides N."/>
            <person name="Anderson I.J."/>
            <person name="Woyke T."/>
        </authorList>
    </citation>
    <scope>NUCLEOTIDE SEQUENCE [LARGE SCALE GENOMIC DNA]</scope>
    <source>
        <strain evidence="7">DSM 10642 / AEDII12DO</strain>
    </source>
</reference>
<evidence type="ECO:0000259" key="5">
    <source>
        <dbReference type="Pfam" id="PF14478"/>
    </source>
</evidence>
<protein>
    <submittedName>
        <fullName evidence="6">Prenyltransferase/squalene oxidase</fullName>
    </submittedName>
</protein>
<evidence type="ECO:0000313" key="6">
    <source>
        <dbReference type="EMBL" id="ADC66210.1"/>
    </source>
</evidence>
<dbReference type="InterPro" id="IPR008930">
    <property type="entry name" value="Terpenoid_cyclase/PrenylTrfase"/>
</dbReference>
<dbReference type="Pfam" id="PF14478">
    <property type="entry name" value="DUF4430"/>
    <property type="match status" value="1"/>
</dbReference>
<dbReference type="GO" id="GO:0016740">
    <property type="term" value="F:transferase activity"/>
    <property type="evidence" value="ECO:0007669"/>
    <property type="project" value="UniProtKB-KW"/>
</dbReference>
<dbReference type="eggNOG" id="arCOG04438">
    <property type="taxonomic scope" value="Archaea"/>
</dbReference>
<feature type="domain" description="Transcobalamin-like C-terminal" evidence="5">
    <location>
        <begin position="127"/>
        <end position="199"/>
    </location>
</feature>
<dbReference type="RefSeq" id="WP_012966549.1">
    <property type="nucleotide sequence ID" value="NC_013849.1"/>
</dbReference>
<evidence type="ECO:0000256" key="2">
    <source>
        <dbReference type="SAM" id="MobiDB-lite"/>
    </source>
</evidence>
<dbReference type="InterPro" id="IPR032696">
    <property type="entry name" value="SQ_cyclase_C"/>
</dbReference>
<evidence type="ECO:0000256" key="1">
    <source>
        <dbReference type="ARBA" id="ARBA00022737"/>
    </source>
</evidence>
<feature type="domain" description="Squalene cyclase C-terminal" evidence="4">
    <location>
        <begin position="398"/>
        <end position="464"/>
    </location>
</feature>
<keyword evidence="7" id="KW-1185">Reference proteome</keyword>
<dbReference type="GeneID" id="8779614"/>
<dbReference type="eggNOG" id="arCOG02542">
    <property type="taxonomic scope" value="Archaea"/>
</dbReference>
<dbReference type="InterPro" id="IPR001330">
    <property type="entry name" value="Prenyltrans"/>
</dbReference>
<dbReference type="OrthoDB" id="50314at2157"/>
<feature type="compositionally biased region" description="Basic and acidic residues" evidence="2">
    <location>
        <begin position="721"/>
        <end position="735"/>
    </location>
</feature>
<evidence type="ECO:0000259" key="4">
    <source>
        <dbReference type="Pfam" id="PF13243"/>
    </source>
</evidence>
<dbReference type="SUPFAM" id="SSF48239">
    <property type="entry name" value="Terpenoid cyclases/Protein prenyltransferases"/>
    <property type="match status" value="2"/>
</dbReference>
<name>D3S0E7_FERPA</name>
<dbReference type="Gene3D" id="2.170.130.30">
    <property type="match status" value="1"/>
</dbReference>
<proteinExistence type="predicted"/>
<dbReference type="InterPro" id="IPR027954">
    <property type="entry name" value="Transcobalamin-like_C"/>
</dbReference>
<accession>D3S0E7</accession>
<feature type="region of interest" description="Disordered" evidence="2">
    <location>
        <begin position="684"/>
        <end position="735"/>
    </location>
</feature>
<sequence>MKKGAILLLVSALLLIQTSNGLTIDVSGNCVGEKLKITVDKPSFIVIRINNGTPIYANGTTAYFTPQLTGKLYIEAISGSEKASKLVDVVSCQTKGGSEPMGDYTLPSGTTTISADGESVSIKYRTALGALIRAAEVKGFSVKVKKWSYGLFVDCIKGVCTGDLGATSGWMYAVDGVIPSVSSEQYELNAGDKVVWYFSRSMSETPESSPYRIEIITFPDWTFSVNVYWKTPSYEEAEAPASTPSPTPTPAPEKKERVIELNLTKRAEVVKPNETLAIDLKIPMRLKIEGEKPVLIELAQRKVGGVEFRNVHGDVLEAFELKVNESAKILLNFSVKKELLENKSPENLCLAKYVEYEWKCLKTNLIDENETHYFFSSKITNFSLFAIIVKWDNFPLKPEDERIVKALNWLKSVQNDDGGFSNPGEESSVAKTSWAIMALVAAGEDPEKWKKNGKSPIDYLRENLEDELPKMGTADYARTILALVAAGEDPRSFAGVNLVEKLKERVKENGQIGDYIYTTIWGILALVSVGEDVNKSVDWLKEQQNGDGGFAWAVGEKSDFDDTAAAIQALIAAGESKDSEVIKKALSYLKQGQNEDGGMRYFGNSASNAASDSWTIQALVAAGINPVEWKKNNISVVDHLLSLQTEESYFKYTSHQTSNPGYMTVSAIMALLGKPHPIKVMEKEEVSAPTPTPAKVLETPKPEKTSEKIVEETPTQTPAPEIKETPIPKPTEEKKGIPGFEAVIALLVLAARAVRK</sequence>
<dbReference type="eggNOG" id="arCOG03259">
    <property type="taxonomic scope" value="Archaea"/>
</dbReference>
<keyword evidence="6" id="KW-0808">Transferase</keyword>
<dbReference type="PANTHER" id="PTHR10559:SF18">
    <property type="entry name" value="TRANSCOBALAMIN II"/>
    <property type="match status" value="1"/>
</dbReference>
<evidence type="ECO:0000259" key="3">
    <source>
        <dbReference type="Pfam" id="PF00432"/>
    </source>
</evidence>
<dbReference type="NCBIfam" id="TIGR04213">
    <property type="entry name" value="PGF_pre_PGF"/>
    <property type="match status" value="1"/>
</dbReference>
<gene>
    <name evidence="6" type="ordered locus">Ferp_2079</name>
</gene>
<reference evidence="6 7" key="2">
    <citation type="journal article" date="2011" name="Stand. Genomic Sci.">
        <title>Complete genome sequence of Ferroglobus placidus AEDII12DO.</title>
        <authorList>
            <person name="Anderson I."/>
            <person name="Risso C."/>
            <person name="Holmes D."/>
            <person name="Lucas S."/>
            <person name="Copeland A."/>
            <person name="Lapidus A."/>
            <person name="Cheng J.F."/>
            <person name="Bruce D."/>
            <person name="Goodwin L."/>
            <person name="Pitluck S."/>
            <person name="Saunders E."/>
            <person name="Brettin T."/>
            <person name="Detter J.C."/>
            <person name="Han C."/>
            <person name="Tapia R."/>
            <person name="Larimer F."/>
            <person name="Land M."/>
            <person name="Hauser L."/>
            <person name="Woyke T."/>
            <person name="Lovley D."/>
            <person name="Kyrpides N."/>
            <person name="Ivanova N."/>
        </authorList>
    </citation>
    <scope>NUCLEOTIDE SEQUENCE [LARGE SCALE GENOMIC DNA]</scope>
    <source>
        <strain evidence="7">DSM 10642 / AEDII12DO</strain>
    </source>
</reference>
<dbReference type="STRING" id="589924.Ferp_2079"/>
<dbReference type="PaxDb" id="589924-Ferp_2079"/>
<dbReference type="InterPro" id="IPR026453">
    <property type="entry name" value="PGF_pre_PGF"/>
</dbReference>
<dbReference type="InterPro" id="IPR051588">
    <property type="entry name" value="Cobalamin_Transport"/>
</dbReference>
<dbReference type="EMBL" id="CP001899">
    <property type="protein sequence ID" value="ADC66210.1"/>
    <property type="molecule type" value="Genomic_DNA"/>
</dbReference>